<accession>A0ACC0UX74</accession>
<name>A0ACC0UX74_9HYPO</name>
<keyword evidence="2" id="KW-1185">Reference proteome</keyword>
<sequence>MDKITDAFTSRVEGSPPKVSHQRNKYSLDSSTIEETSSSGSMPPRESSLSGTLADRRQGAAPAPIIVTNQRGPVVAPRRVRMEGVDDGVSPLSPRQMYEAGRAGYQTASSTYSPTDEPSEYWQSANMQRASRTVDPFYTVPHDLQRREASPERKLGSPIKMAQRDETHASGPLPSALWSPFPFYFRGESFPSERKGQKDMFGQHGWLERTDADTGKGKKIGAGKKLGLIESIKKIAKDMATDFNQPSRRFTTADAKEIANATTHLAISLDPREQSLFDCELEYHLTDALNTYIISQFEKGRLSTEKLARINDTWIARGRPRVVAFRYDLETQLDLVAAHAPDFVFYGRRQGQPAEIAGLLHTLKVNARALRVRTFCQPDTVMAKWLIDSQSLFNLIGVGHAADAALKELAMVFRGCVDRETAAREREMEKGKGRMSHVPLHDCRHREEEDDKENDEDDDDDEQYFQGR</sequence>
<proteinExistence type="predicted"/>
<reference evidence="1" key="1">
    <citation type="submission" date="2022-10" db="EMBL/GenBank/DDBJ databases">
        <title>Complete Genome of Trichothecium roseum strain YXFP-22015, a Plant Pathogen Isolated from Citrus.</title>
        <authorList>
            <person name="Wang Y."/>
            <person name="Zhu L."/>
        </authorList>
    </citation>
    <scope>NUCLEOTIDE SEQUENCE</scope>
    <source>
        <strain evidence="1">YXFP-22015</strain>
    </source>
</reference>
<dbReference type="Proteomes" id="UP001163324">
    <property type="component" value="Chromosome 6"/>
</dbReference>
<organism evidence="1 2">
    <name type="scientific">Trichothecium roseum</name>
    <dbReference type="NCBI Taxonomy" id="47278"/>
    <lineage>
        <taxon>Eukaryota</taxon>
        <taxon>Fungi</taxon>
        <taxon>Dikarya</taxon>
        <taxon>Ascomycota</taxon>
        <taxon>Pezizomycotina</taxon>
        <taxon>Sordariomycetes</taxon>
        <taxon>Hypocreomycetidae</taxon>
        <taxon>Hypocreales</taxon>
        <taxon>Hypocreales incertae sedis</taxon>
        <taxon>Trichothecium</taxon>
    </lineage>
</organism>
<dbReference type="EMBL" id="CM047945">
    <property type="protein sequence ID" value="KAI9898135.1"/>
    <property type="molecule type" value="Genomic_DNA"/>
</dbReference>
<evidence type="ECO:0000313" key="2">
    <source>
        <dbReference type="Proteomes" id="UP001163324"/>
    </source>
</evidence>
<comment type="caution">
    <text evidence="1">The sequence shown here is derived from an EMBL/GenBank/DDBJ whole genome shotgun (WGS) entry which is preliminary data.</text>
</comment>
<gene>
    <name evidence="1" type="ORF">N3K66_006495</name>
</gene>
<protein>
    <submittedName>
        <fullName evidence="1">Uncharacterized protein</fullName>
    </submittedName>
</protein>
<evidence type="ECO:0000313" key="1">
    <source>
        <dbReference type="EMBL" id="KAI9898135.1"/>
    </source>
</evidence>